<dbReference type="Gene3D" id="3.40.50.720">
    <property type="entry name" value="NAD(P)-binding Rossmann-like Domain"/>
    <property type="match status" value="1"/>
</dbReference>
<proteinExistence type="predicted"/>
<evidence type="ECO:0000259" key="2">
    <source>
        <dbReference type="Pfam" id="PF16653"/>
    </source>
</evidence>
<dbReference type="AlphaFoldDB" id="A0A4Q9H446"/>
<gene>
    <name evidence="3" type="ORF">EYS42_07995</name>
</gene>
<keyword evidence="4" id="KW-1185">Reference proteome</keyword>
<accession>A0A4Q9H446</accession>
<dbReference type="InterPro" id="IPR023181">
    <property type="entry name" value="Homospermid_syn-like_C"/>
</dbReference>
<comment type="caution">
    <text evidence="3">The sequence shown here is derived from an EMBL/GenBank/DDBJ whole genome shotgun (WGS) entry which is preliminary data.</text>
</comment>
<dbReference type="Pfam" id="PF03435">
    <property type="entry name" value="Sacchrp_dh_NADP"/>
    <property type="match status" value="1"/>
</dbReference>
<sequence length="468" mass="51713">MRRHSQPAELRSVLIMGFGNIAQALSPLLRQCFAQMPVHVIDERMAPDQVAVAQAHGFGWQQARIEAHNHEALLTPWVGPGALVLNLATSIDSLTVLSWAQARGAWYLDTCIDPWAYQDGELADGANTNYRMRAAVIDRQQAQRAATVPMPTAVVAHGANPGMVSIFVKEALLHMARLHLPVRAAPVGRREWALLAETLGVRVIQVSERDTQFSPQARAAGEFQNTWSVDGFVAEALQPVEMGWGTHEVHGPWAQRVHGHAQGDRSGVYAEQLGVHTRVKTFTPLAGEVRGWLISHNEAFSIAAWLTLQHGDQVHYRPTVYYAYHPCDQAADSLQLLADGSRDAVTHTRVLKDELVDGVDELGVLLLSDRYPACWYGSQLSLARARELAPHNNATSLQVVGSIMGAVHWLLQNPMAGIVESEDLDHTVLMHHAAPYWEPLVVRHFGWHPRGGQASQDAGRWCLDQFLD</sequence>
<evidence type="ECO:0000259" key="1">
    <source>
        <dbReference type="Pfam" id="PF03435"/>
    </source>
</evidence>
<feature type="domain" description="Saccharopine dehydrogenase NADP binding" evidence="1">
    <location>
        <begin position="13"/>
        <end position="147"/>
    </location>
</feature>
<evidence type="ECO:0000313" key="4">
    <source>
        <dbReference type="Proteomes" id="UP000292120"/>
    </source>
</evidence>
<dbReference type="OrthoDB" id="9767495at2"/>
<reference evidence="3 4" key="1">
    <citation type="submission" date="2019-02" db="EMBL/GenBank/DDBJ databases">
        <title>Aquabacterium sp. strain KMB7.</title>
        <authorList>
            <person name="Chen W.-M."/>
        </authorList>
    </citation>
    <scope>NUCLEOTIDE SEQUENCE [LARGE SCALE GENOMIC DNA]</scope>
    <source>
        <strain evidence="3 4">KMB7</strain>
    </source>
</reference>
<dbReference type="RefSeq" id="WP_130967592.1">
    <property type="nucleotide sequence ID" value="NZ_SIXI01000003.1"/>
</dbReference>
<name>A0A4Q9H446_9BURK</name>
<dbReference type="EMBL" id="SIXI01000003">
    <property type="protein sequence ID" value="TBO31182.1"/>
    <property type="molecule type" value="Genomic_DNA"/>
</dbReference>
<evidence type="ECO:0000313" key="3">
    <source>
        <dbReference type="EMBL" id="TBO31182.1"/>
    </source>
</evidence>
<dbReference type="InterPro" id="IPR032095">
    <property type="entry name" value="Sacchrp_dh-like_C"/>
</dbReference>
<dbReference type="Pfam" id="PF16653">
    <property type="entry name" value="Sacchrp_dh_C"/>
    <property type="match status" value="1"/>
</dbReference>
<organism evidence="3 4">
    <name type="scientific">Aquabacterium lacunae</name>
    <dbReference type="NCBI Taxonomy" id="2528630"/>
    <lineage>
        <taxon>Bacteria</taxon>
        <taxon>Pseudomonadati</taxon>
        <taxon>Pseudomonadota</taxon>
        <taxon>Betaproteobacteria</taxon>
        <taxon>Burkholderiales</taxon>
        <taxon>Aquabacterium</taxon>
    </lineage>
</organism>
<protein>
    <submittedName>
        <fullName evidence="3">Homospermidine synthase</fullName>
    </submittedName>
</protein>
<feature type="domain" description="Saccharopine dehydrogenase-like C-terminal" evidence="2">
    <location>
        <begin position="158"/>
        <end position="431"/>
    </location>
</feature>
<dbReference type="Gene3D" id="3.30.360.30">
    <property type="entry name" value="homospermidine synthase like"/>
    <property type="match status" value="1"/>
</dbReference>
<dbReference type="InterPro" id="IPR005097">
    <property type="entry name" value="Sacchrp_dh_NADP-bd"/>
</dbReference>
<dbReference type="Proteomes" id="UP000292120">
    <property type="component" value="Unassembled WGS sequence"/>
</dbReference>